<evidence type="ECO:0000313" key="3">
    <source>
        <dbReference type="Proteomes" id="UP000072874"/>
    </source>
</evidence>
<evidence type="ECO:0000313" key="4">
    <source>
        <dbReference type="Proteomes" id="UP000072904"/>
    </source>
</evidence>
<protein>
    <submittedName>
        <fullName evidence="1">Uncharacterized protein</fullName>
    </submittedName>
</protein>
<reference evidence="2" key="4">
    <citation type="submission" date="2019-05" db="EMBL/GenBank/DDBJ databases">
        <authorList>
            <consortium name="Pathogen Informatics"/>
        </authorList>
    </citation>
    <scope>NUCLEOTIDE SEQUENCE</scope>
    <source>
        <strain evidence="2">17X</strain>
    </source>
</reference>
<dbReference type="GeneID" id="34860050"/>
<dbReference type="OMA" id="SCGEDSY"/>
<evidence type="ECO:0000313" key="1">
    <source>
        <dbReference type="EMBL" id="CDU19587.1"/>
    </source>
</evidence>
<reference evidence="3 4" key="1">
    <citation type="journal article" date="2014" name="BMC Biol.">
        <title>A comprehensive evaluation of rodent malaria parasite genomes and gene expression.</title>
        <authorList>
            <person name="Otto T.D."/>
            <person name="Bohme U."/>
            <person name="Jackson A.P."/>
            <person name="Hunt M."/>
            <person name="Franke-Fayard B."/>
            <person name="Hoeijmakers W.A."/>
            <person name="Religa A.A."/>
            <person name="Robertson L."/>
            <person name="Sanders M."/>
            <person name="Ogun S.A."/>
            <person name="Cunningham D."/>
            <person name="Erhart A."/>
            <person name="Billker O."/>
            <person name="Khan S.M."/>
            <person name="Stunnenberg H.G."/>
            <person name="Langhorne J."/>
            <person name="Holder A.A."/>
            <person name="Waters A.P."/>
            <person name="Newbold C.I."/>
            <person name="Pain A."/>
            <person name="Berriman M."/>
            <person name="Janse C.J."/>
        </authorList>
    </citation>
    <scope>NUCLEOTIDE SEQUENCE [LARGE SCALE GENOMIC DNA]</scope>
    <source>
        <strain evidence="2 3">17X</strain>
        <strain evidence="1 4">YM</strain>
    </source>
</reference>
<reference evidence="2" key="3">
    <citation type="submission" date="2014-05" db="EMBL/GenBank/DDBJ databases">
        <authorList>
            <person name="Aslett M.A."/>
            <person name="De Silva N."/>
        </authorList>
    </citation>
    <scope>NUCLEOTIDE SEQUENCE</scope>
    <source>
        <strain evidence="2">17X</strain>
    </source>
</reference>
<dbReference type="Proteomes" id="UP000072904">
    <property type="component" value="Chromosome 12"/>
</dbReference>
<dbReference type="OrthoDB" id="380866at2759"/>
<organism evidence="1 4">
    <name type="scientific">Plasmodium yoelii</name>
    <dbReference type="NCBI Taxonomy" id="5861"/>
    <lineage>
        <taxon>Eukaryota</taxon>
        <taxon>Sar</taxon>
        <taxon>Alveolata</taxon>
        <taxon>Apicomplexa</taxon>
        <taxon>Aconoidasida</taxon>
        <taxon>Haemosporida</taxon>
        <taxon>Plasmodiidae</taxon>
        <taxon>Plasmodium</taxon>
        <taxon>Plasmodium (Vinckeia)</taxon>
    </lineage>
</organism>
<dbReference type="AlphaFoldDB" id="A0A077Y919"/>
<evidence type="ECO:0000313" key="2">
    <source>
        <dbReference type="EMBL" id="VTZ80223.1"/>
    </source>
</evidence>
<dbReference type="KEGG" id="pyo:PY17X_1242500"/>
<sequence>MENVEDMEFLKNNMSIFEMSNEKDLKVNIINHDKNCMEYYTNKLKNITIENVKYFDIDITNDVKEINDPFSVPIKLNDETEDEYFQYKINKILSPNSDYHYAKKILSQDMNITINVDDTNTDSN</sequence>
<accession>A0A077Y919</accession>
<dbReference type="VEuPathDB" id="PlasmoDB:PYYM_1241700"/>
<dbReference type="VEuPathDB" id="PlasmoDB:Py17XNL_001205276"/>
<dbReference type="RefSeq" id="XP_022812728.1">
    <property type="nucleotide sequence ID" value="XM_022956893.1"/>
</dbReference>
<dbReference type="EMBL" id="LM993666">
    <property type="protein sequence ID" value="VTZ80223.1"/>
    <property type="molecule type" value="Genomic_DNA"/>
</dbReference>
<dbReference type="Proteomes" id="UP000072874">
    <property type="component" value="Chromosome 12"/>
</dbReference>
<dbReference type="VEuPathDB" id="PlasmoDB:PY17X_1242500"/>
<reference evidence="1" key="2">
    <citation type="submission" date="2014-05" db="EMBL/GenBank/DDBJ databases">
        <authorList>
            <person name="Aslett A.Martin."/>
            <person name="De Silva Nishadi"/>
        </authorList>
    </citation>
    <scope>NUCLEOTIDE SEQUENCE</scope>
    <source>
        <strain evidence="1">YM</strain>
    </source>
</reference>
<gene>
    <name evidence="2" type="ORF">PY17X_1242500</name>
    <name evidence="1" type="ORF">PYYM_1241700</name>
</gene>
<proteinExistence type="predicted"/>
<name>A0A077Y919_PLAYE</name>
<dbReference type="EMBL" id="LK934640">
    <property type="protein sequence ID" value="CDU19587.1"/>
    <property type="molecule type" value="Genomic_DNA"/>
</dbReference>